<reference evidence="5 6" key="1">
    <citation type="submission" date="2015-06" db="EMBL/GenBank/DDBJ databases">
        <title>Survival trade-offs in plant roots during colonization by closely related pathogenic and mutualistic fungi.</title>
        <authorList>
            <person name="Hacquard S."/>
            <person name="Kracher B."/>
            <person name="Hiruma K."/>
            <person name="Weinman A."/>
            <person name="Muench P."/>
            <person name="Garrido Oter R."/>
            <person name="Ver Loren van Themaat E."/>
            <person name="Dallerey J.-F."/>
            <person name="Damm U."/>
            <person name="Henrissat B."/>
            <person name="Lespinet O."/>
            <person name="Thon M."/>
            <person name="Kemen E."/>
            <person name="McHardy A.C."/>
            <person name="Schulze-Lefert P."/>
            <person name="O'Connell R.J."/>
        </authorList>
    </citation>
    <scope>NUCLEOTIDE SEQUENCE [LARGE SCALE GENOMIC DNA]</scope>
    <source>
        <strain evidence="5 6">0861</strain>
    </source>
</reference>
<evidence type="ECO:0000313" key="5">
    <source>
        <dbReference type="EMBL" id="KZL67534.1"/>
    </source>
</evidence>
<sequence>MSSNGRFLLYIMAGVSALLPANGGSQNQPCDFAFTEDKLAAYILTQEALGYPFSHGQVKGLAERRKWIRRFLRRYPSLRSKRSRSMDARRWRAHDPEVIQRFFDCLDSIPEIKGIHPSNRWNMDETGIMEGKGTNGLVLGSAVSRYIQKIQPGSRAWISLLECVSADGRSLPPLVIYKGKSIQAQWFPSNLSRYDRWHFTATDNGWTTDQTALEWLEKVYIPYTQPTQPEADRLLVLDGHHSHITTNFMWKCWQHHIWLLYLPPHSSAVLQPLDVAVYSPLKQVYRTQVGSMDDIVTDSTVVGKGAFLACYIEARDAAITSQNIKAGWKGAGLWLVSSRRPLSNPLVLKASSSQNQAIQASQASSQQQDESVSVIPWATPRRSADLRHQLYQLQQLGKDGLDTHTLRHLSRKVQKGWDEQAARLAILEQQNRHIQALIDNQQQRKRKKVPLSPNSKFATIRHIQQAQRSPIDNIDTPDESSVSELSSEAGSEVGSWDLEIEEVIHWDGEEKLPELEEDIILPDAIPVPPAYVMEIYNKATPTLHQLGRDPTDTMALKKLQDLNAKISESNAAEKKTLGTHGDEISLDRWCIPLSFFGPHYNLVLENYNILYKDRTNRLARNVIAKEKKLIDSFIVHNHFPQDWTVLTADKHLQVKDKETATAEAMKPAVVKATITYPWTTAKAADGSLIIGVRKWGGFGTQETDGRIIRRLESASQVGLPEIRKYWETDGFKNLAEGQSQWSYRDRDDFEELLWVTKSQTKSKNTAANTKDPNADCCVKFHDKGIQILTVTSLNKVLGPSGARAEIEKVCKRDNISPPWKAGYVSQYHDRSKIEKDPVRRRALEDAQATSPIDDRLDQRKQSLDEAVGRRSRVAEQLEDRVQSLEKEMKDMRNMATTLNRNMEILIGMFKEFMGSKKD</sequence>
<evidence type="ECO:0000256" key="2">
    <source>
        <dbReference type="SAM" id="MobiDB-lite"/>
    </source>
</evidence>
<dbReference type="InterPro" id="IPR036397">
    <property type="entry name" value="RNaseH_sf"/>
</dbReference>
<feature type="coiled-coil region" evidence="1">
    <location>
        <begin position="867"/>
        <end position="901"/>
    </location>
</feature>
<feature type="signal peptide" evidence="3">
    <location>
        <begin position="1"/>
        <end position="23"/>
    </location>
</feature>
<accession>A0A166Q5J1</accession>
<gene>
    <name evidence="5" type="ORF">CT0861_10627</name>
</gene>
<evidence type="ECO:0000256" key="3">
    <source>
        <dbReference type="SAM" id="SignalP"/>
    </source>
</evidence>
<dbReference type="Proteomes" id="UP000076552">
    <property type="component" value="Unassembled WGS sequence"/>
</dbReference>
<dbReference type="EMBL" id="LFIV01000145">
    <property type="protein sequence ID" value="KZL67534.1"/>
    <property type="molecule type" value="Genomic_DNA"/>
</dbReference>
<name>A0A166Q5J1_9PEZI</name>
<evidence type="ECO:0000313" key="6">
    <source>
        <dbReference type="Proteomes" id="UP000076552"/>
    </source>
</evidence>
<keyword evidence="6" id="KW-1185">Reference proteome</keyword>
<evidence type="ECO:0000259" key="4">
    <source>
        <dbReference type="Pfam" id="PF03184"/>
    </source>
</evidence>
<dbReference type="PANTHER" id="PTHR19303:SF74">
    <property type="entry name" value="POGO TRANSPOSABLE ELEMENT WITH KRAB DOMAIN"/>
    <property type="match status" value="1"/>
</dbReference>
<evidence type="ECO:0000256" key="1">
    <source>
        <dbReference type="SAM" id="Coils"/>
    </source>
</evidence>
<dbReference type="InterPro" id="IPR050863">
    <property type="entry name" value="CenT-Element_Derived"/>
</dbReference>
<keyword evidence="3" id="KW-0732">Signal</keyword>
<feature type="domain" description="DDE-1" evidence="4">
    <location>
        <begin position="155"/>
        <end position="328"/>
    </location>
</feature>
<feature type="chain" id="PRO_5007878542" evidence="3">
    <location>
        <begin position="24"/>
        <end position="918"/>
    </location>
</feature>
<dbReference type="GO" id="GO:0003677">
    <property type="term" value="F:DNA binding"/>
    <property type="evidence" value="ECO:0007669"/>
    <property type="project" value="TreeGrafter"/>
</dbReference>
<dbReference type="Pfam" id="PF03184">
    <property type="entry name" value="DDE_1"/>
    <property type="match status" value="1"/>
</dbReference>
<comment type="caution">
    <text evidence="5">The sequence shown here is derived from an EMBL/GenBank/DDBJ whole genome shotgun (WGS) entry which is preliminary data.</text>
</comment>
<feature type="compositionally biased region" description="Low complexity" evidence="2">
    <location>
        <begin position="479"/>
        <end position="488"/>
    </location>
</feature>
<dbReference type="AlphaFoldDB" id="A0A166Q5J1"/>
<dbReference type="PANTHER" id="PTHR19303">
    <property type="entry name" value="TRANSPOSON"/>
    <property type="match status" value="1"/>
</dbReference>
<protein>
    <submittedName>
        <fullName evidence="5">Transposase</fullName>
    </submittedName>
</protein>
<feature type="region of interest" description="Disordered" evidence="2">
    <location>
        <begin position="440"/>
        <end position="459"/>
    </location>
</feature>
<dbReference type="GO" id="GO:0005634">
    <property type="term" value="C:nucleus"/>
    <property type="evidence" value="ECO:0007669"/>
    <property type="project" value="TreeGrafter"/>
</dbReference>
<proteinExistence type="predicted"/>
<dbReference type="Gene3D" id="3.30.420.10">
    <property type="entry name" value="Ribonuclease H-like superfamily/Ribonuclease H"/>
    <property type="match status" value="1"/>
</dbReference>
<keyword evidence="1" id="KW-0175">Coiled coil</keyword>
<dbReference type="InterPro" id="IPR004875">
    <property type="entry name" value="DDE_SF_endonuclease_dom"/>
</dbReference>
<feature type="region of interest" description="Disordered" evidence="2">
    <location>
        <begin position="465"/>
        <end position="488"/>
    </location>
</feature>
<organism evidence="5 6">
    <name type="scientific">Colletotrichum tofieldiae</name>
    <dbReference type="NCBI Taxonomy" id="708197"/>
    <lineage>
        <taxon>Eukaryota</taxon>
        <taxon>Fungi</taxon>
        <taxon>Dikarya</taxon>
        <taxon>Ascomycota</taxon>
        <taxon>Pezizomycotina</taxon>
        <taxon>Sordariomycetes</taxon>
        <taxon>Hypocreomycetidae</taxon>
        <taxon>Glomerellales</taxon>
        <taxon>Glomerellaceae</taxon>
        <taxon>Colletotrichum</taxon>
        <taxon>Colletotrichum spaethianum species complex</taxon>
    </lineage>
</organism>